<dbReference type="GO" id="GO:0005634">
    <property type="term" value="C:nucleus"/>
    <property type="evidence" value="ECO:0007669"/>
    <property type="project" value="UniProtKB-SubCell"/>
</dbReference>
<dbReference type="InterPro" id="IPR044280">
    <property type="entry name" value="Hac1/HY5"/>
</dbReference>
<reference evidence="10" key="1">
    <citation type="submission" date="2022-07" db="EMBL/GenBank/DDBJ databases">
        <title>Phylogenomic reconstructions and comparative analyses of Kickxellomycotina fungi.</title>
        <authorList>
            <person name="Reynolds N.K."/>
            <person name="Stajich J.E."/>
            <person name="Barry K."/>
            <person name="Grigoriev I.V."/>
            <person name="Crous P."/>
            <person name="Smith M.E."/>
        </authorList>
    </citation>
    <scope>NUCLEOTIDE SEQUENCE</scope>
    <source>
        <strain evidence="10">RSA 1196</strain>
    </source>
</reference>
<gene>
    <name evidence="10" type="ORF">IWQ62_003861</name>
</gene>
<feature type="non-terminal residue" evidence="10">
    <location>
        <position position="1"/>
    </location>
</feature>
<dbReference type="EMBL" id="JANBPY010001134">
    <property type="protein sequence ID" value="KAJ1961456.1"/>
    <property type="molecule type" value="Genomic_DNA"/>
</dbReference>
<feature type="compositionally biased region" description="Polar residues" evidence="8">
    <location>
        <begin position="173"/>
        <end position="190"/>
    </location>
</feature>
<evidence type="ECO:0000256" key="6">
    <source>
        <dbReference type="ARBA" id="ARBA00023230"/>
    </source>
</evidence>
<dbReference type="PROSITE" id="PS00036">
    <property type="entry name" value="BZIP_BASIC"/>
    <property type="match status" value="1"/>
</dbReference>
<organism evidence="10 11">
    <name type="scientific">Dispira parvispora</name>
    <dbReference type="NCBI Taxonomy" id="1520584"/>
    <lineage>
        <taxon>Eukaryota</taxon>
        <taxon>Fungi</taxon>
        <taxon>Fungi incertae sedis</taxon>
        <taxon>Zoopagomycota</taxon>
        <taxon>Kickxellomycotina</taxon>
        <taxon>Dimargaritomycetes</taxon>
        <taxon>Dimargaritales</taxon>
        <taxon>Dimargaritaceae</taxon>
        <taxon>Dispira</taxon>
    </lineage>
</organism>
<comment type="subcellular location">
    <subcellularLocation>
        <location evidence="1">Nucleus</location>
    </subcellularLocation>
</comment>
<accession>A0A9W8E6P4</accession>
<evidence type="ECO:0000259" key="9">
    <source>
        <dbReference type="PROSITE" id="PS50217"/>
    </source>
</evidence>
<comment type="caution">
    <text evidence="10">The sequence shown here is derived from an EMBL/GenBank/DDBJ whole genome shotgun (WGS) entry which is preliminary data.</text>
</comment>
<keyword evidence="11" id="KW-1185">Reference proteome</keyword>
<dbReference type="GO" id="GO:0006986">
    <property type="term" value="P:response to unfolded protein"/>
    <property type="evidence" value="ECO:0007669"/>
    <property type="project" value="UniProtKB-KW"/>
</dbReference>
<feature type="compositionally biased region" description="Polar residues" evidence="8">
    <location>
        <begin position="199"/>
        <end position="208"/>
    </location>
</feature>
<dbReference type="GO" id="GO:0045944">
    <property type="term" value="P:positive regulation of transcription by RNA polymerase II"/>
    <property type="evidence" value="ECO:0007669"/>
    <property type="project" value="InterPro"/>
</dbReference>
<keyword evidence="5" id="KW-0804">Transcription</keyword>
<evidence type="ECO:0000256" key="7">
    <source>
        <dbReference type="ARBA" id="ARBA00023242"/>
    </source>
</evidence>
<dbReference type="PRINTS" id="PR00041">
    <property type="entry name" value="LEUZIPPRCREB"/>
</dbReference>
<evidence type="ECO:0000256" key="3">
    <source>
        <dbReference type="ARBA" id="ARBA00023015"/>
    </source>
</evidence>
<dbReference type="PANTHER" id="PTHR46714:SF6">
    <property type="entry name" value="TRANSCRIPTIONAL ACTIVATOR HAC1"/>
    <property type="match status" value="1"/>
</dbReference>
<dbReference type="SMART" id="SM00338">
    <property type="entry name" value="BRLZ"/>
    <property type="match status" value="1"/>
</dbReference>
<evidence type="ECO:0000256" key="2">
    <source>
        <dbReference type="ARBA" id="ARBA00007163"/>
    </source>
</evidence>
<keyword evidence="3" id="KW-0805">Transcription regulation</keyword>
<dbReference type="InterPro" id="IPR046347">
    <property type="entry name" value="bZIP_sf"/>
</dbReference>
<dbReference type="Proteomes" id="UP001150925">
    <property type="component" value="Unassembled WGS sequence"/>
</dbReference>
<evidence type="ECO:0000256" key="8">
    <source>
        <dbReference type="SAM" id="MobiDB-lite"/>
    </source>
</evidence>
<feature type="domain" description="BZIP" evidence="9">
    <location>
        <begin position="243"/>
        <end position="291"/>
    </location>
</feature>
<sequence>PVSPHTFSTRPLKLHSPYERSFGNIPNRESHPQGYPQPRIQAGSTSIHSYSALTCWQSDSRAAHTPWTDRIGRSVSPYTPCATDVHYSPRGAYPEPGEFVTKPTGYNDLLHSVASPPTATVAHLSTPNEVQKSRSENFCQPSAGPPLETACKKEKGEPTQARKTPVEPLIRTTPETTSIVNPPKGTSPTSPRGEPLTQPPVTQDTVASATMDLDDSQSSSSGEEEAGPQTSRHSRRRPTANHEERRQRRLLRNRLAAQECRRKKKLYVKSLEEHVDYLTLQLVKSRKELEEASVKLAMHHGHRMRPEQTNRWHSLYQPNTPDFRMLPPPSLP</sequence>
<dbReference type="InterPro" id="IPR004827">
    <property type="entry name" value="bZIP"/>
</dbReference>
<feature type="region of interest" description="Disordered" evidence="8">
    <location>
        <begin position="1"/>
        <end position="37"/>
    </location>
</feature>
<keyword evidence="4" id="KW-0238">DNA-binding</keyword>
<dbReference type="AlphaFoldDB" id="A0A9W8E6P4"/>
<dbReference type="GO" id="GO:0000981">
    <property type="term" value="F:DNA-binding transcription factor activity, RNA polymerase II-specific"/>
    <property type="evidence" value="ECO:0007669"/>
    <property type="project" value="InterPro"/>
</dbReference>
<dbReference type="GO" id="GO:0003677">
    <property type="term" value="F:DNA binding"/>
    <property type="evidence" value="ECO:0007669"/>
    <property type="project" value="UniProtKB-KW"/>
</dbReference>
<evidence type="ECO:0000313" key="10">
    <source>
        <dbReference type="EMBL" id="KAJ1961456.1"/>
    </source>
</evidence>
<dbReference type="OrthoDB" id="295274at2759"/>
<evidence type="ECO:0000256" key="5">
    <source>
        <dbReference type="ARBA" id="ARBA00023163"/>
    </source>
</evidence>
<dbReference type="Gene3D" id="1.20.5.170">
    <property type="match status" value="1"/>
</dbReference>
<name>A0A9W8E6P4_9FUNG</name>
<evidence type="ECO:0000256" key="4">
    <source>
        <dbReference type="ARBA" id="ARBA00023125"/>
    </source>
</evidence>
<evidence type="ECO:0000256" key="1">
    <source>
        <dbReference type="ARBA" id="ARBA00004123"/>
    </source>
</evidence>
<keyword evidence="7" id="KW-0539">Nucleus</keyword>
<protein>
    <recommendedName>
        <fullName evidence="9">BZIP domain-containing protein</fullName>
    </recommendedName>
</protein>
<comment type="similarity">
    <text evidence="2">Belongs to the bZIP family.</text>
</comment>
<keyword evidence="6" id="KW-0834">Unfolded protein response</keyword>
<dbReference type="PANTHER" id="PTHR46714">
    <property type="entry name" value="TRANSCRIPTIONAL ACTIVATOR HAC1"/>
    <property type="match status" value="1"/>
</dbReference>
<evidence type="ECO:0000313" key="11">
    <source>
        <dbReference type="Proteomes" id="UP001150925"/>
    </source>
</evidence>
<dbReference type="SUPFAM" id="SSF57959">
    <property type="entry name" value="Leucine zipper domain"/>
    <property type="match status" value="1"/>
</dbReference>
<proteinExistence type="inferred from homology"/>
<feature type="compositionally biased region" description="Polar residues" evidence="8">
    <location>
        <begin position="127"/>
        <end position="140"/>
    </location>
</feature>
<feature type="region of interest" description="Disordered" evidence="8">
    <location>
        <begin position="127"/>
        <end position="247"/>
    </location>
</feature>
<dbReference type="Pfam" id="PF00170">
    <property type="entry name" value="bZIP_1"/>
    <property type="match status" value="1"/>
</dbReference>
<dbReference type="PROSITE" id="PS50217">
    <property type="entry name" value="BZIP"/>
    <property type="match status" value="1"/>
</dbReference>